<feature type="transmembrane region" description="Helical" evidence="1">
    <location>
        <begin position="145"/>
        <end position="173"/>
    </location>
</feature>
<sequence>MAIITWGTIKSLSLFFGPIFLPKAIGYYRSQRAAANIPGVSVRPVPTNVSRALLILFVAASVFLIRTLPPFSPENIFSLTSSRLQIPVDVLFTRLNTLRPKGLTPSDNILRTKIISLESRLLFFQYGPEVLTDCPFCSADDPKSYLYYFLPALLAPHILNLLIIGGVTSGLAIGKEGAVWRRTGTLAAGMAMGLDLWVTATYNHQDNARVTRLEEIDTFFWKMRVYRYLVLAVIDGLLGWMMYLSSTNRAFITAPAAAERIEFSTRVLDNVRTKMSAVGIIRNTVARDEPLREKTRQYWIQEGQLMGTLMEEREVLDSVSSALENRINIGNIERDAETYASNVFGPLQNGA</sequence>
<dbReference type="PANTHER" id="PTHR39470:SF1">
    <property type="entry name" value="CHORISMATE SYNTHASE PROTEIN"/>
    <property type="match status" value="1"/>
</dbReference>
<dbReference type="Proteomes" id="UP000016922">
    <property type="component" value="Unassembled WGS sequence"/>
</dbReference>
<dbReference type="EMBL" id="KE145352">
    <property type="protein sequence ID" value="EPE36818.1"/>
    <property type="molecule type" value="Genomic_DNA"/>
</dbReference>
<dbReference type="HOGENOM" id="CLU_044758_1_0_1"/>
<evidence type="ECO:0000313" key="3">
    <source>
        <dbReference type="Proteomes" id="UP000016922"/>
    </source>
</evidence>
<keyword evidence="1" id="KW-0472">Membrane</keyword>
<feature type="transmembrane region" description="Helical" evidence="1">
    <location>
        <begin position="225"/>
        <end position="244"/>
    </location>
</feature>
<dbReference type="KEGG" id="glz:GLAREA_08981"/>
<protein>
    <recommendedName>
        <fullName evidence="4">Chorismate synthase protein</fullName>
    </recommendedName>
</protein>
<evidence type="ECO:0008006" key="4">
    <source>
        <dbReference type="Google" id="ProtNLM"/>
    </source>
</evidence>
<dbReference type="OMA" id="YFYYALP"/>
<keyword evidence="1" id="KW-1133">Transmembrane helix</keyword>
<dbReference type="PANTHER" id="PTHR39470">
    <property type="entry name" value="CHROMOSOME 10, WHOLE GENOME SHOTGUN SEQUENCE"/>
    <property type="match status" value="1"/>
</dbReference>
<gene>
    <name evidence="2" type="ORF">GLAREA_08981</name>
</gene>
<dbReference type="AlphaFoldDB" id="S3EF70"/>
<dbReference type="GeneID" id="19468029"/>
<organism evidence="2 3">
    <name type="scientific">Glarea lozoyensis (strain ATCC 20868 / MF5171)</name>
    <dbReference type="NCBI Taxonomy" id="1116229"/>
    <lineage>
        <taxon>Eukaryota</taxon>
        <taxon>Fungi</taxon>
        <taxon>Dikarya</taxon>
        <taxon>Ascomycota</taxon>
        <taxon>Pezizomycotina</taxon>
        <taxon>Leotiomycetes</taxon>
        <taxon>Helotiales</taxon>
        <taxon>Helotiaceae</taxon>
        <taxon>Glarea</taxon>
    </lineage>
</organism>
<accession>S3EF70</accession>
<keyword evidence="3" id="KW-1185">Reference proteome</keyword>
<name>S3EF70_GLAL2</name>
<dbReference type="STRING" id="1116229.S3EF70"/>
<dbReference type="eggNOG" id="KOG4253">
    <property type="taxonomic scope" value="Eukaryota"/>
</dbReference>
<evidence type="ECO:0000256" key="1">
    <source>
        <dbReference type="SAM" id="Phobius"/>
    </source>
</evidence>
<keyword evidence="1" id="KW-0812">Transmembrane</keyword>
<dbReference type="RefSeq" id="XP_008076133.1">
    <property type="nucleotide sequence ID" value="XM_008077942.1"/>
</dbReference>
<proteinExistence type="predicted"/>
<dbReference type="OrthoDB" id="4218123at2759"/>
<evidence type="ECO:0000313" key="2">
    <source>
        <dbReference type="EMBL" id="EPE36818.1"/>
    </source>
</evidence>
<feature type="transmembrane region" description="Helical" evidence="1">
    <location>
        <begin position="12"/>
        <end position="28"/>
    </location>
</feature>
<feature type="transmembrane region" description="Helical" evidence="1">
    <location>
        <begin position="49"/>
        <end position="68"/>
    </location>
</feature>
<reference evidence="2 3" key="1">
    <citation type="journal article" date="2013" name="BMC Genomics">
        <title>Genomics-driven discovery of the pneumocandin biosynthetic gene cluster in the fungus Glarea lozoyensis.</title>
        <authorList>
            <person name="Chen L."/>
            <person name="Yue Q."/>
            <person name="Zhang X."/>
            <person name="Xiang M."/>
            <person name="Wang C."/>
            <person name="Li S."/>
            <person name="Che Y."/>
            <person name="Ortiz-Lopez F.J."/>
            <person name="Bills G.F."/>
            <person name="Liu X."/>
            <person name="An Z."/>
        </authorList>
    </citation>
    <scope>NUCLEOTIDE SEQUENCE [LARGE SCALE GENOMIC DNA]</scope>
    <source>
        <strain evidence="3">ATCC 20868 / MF5171</strain>
    </source>
</reference>